<feature type="compositionally biased region" description="Polar residues" evidence="1">
    <location>
        <begin position="148"/>
        <end position="163"/>
    </location>
</feature>
<reference evidence="2" key="2">
    <citation type="journal article" date="2023" name="Proc. Natl. Acad. Sci. U.S.A.">
        <title>A global phylogenomic analysis of the shiitake genus Lentinula.</title>
        <authorList>
            <person name="Sierra-Patev S."/>
            <person name="Min B."/>
            <person name="Naranjo-Ortiz M."/>
            <person name="Looney B."/>
            <person name="Konkel Z."/>
            <person name="Slot J.C."/>
            <person name="Sakamoto Y."/>
            <person name="Steenwyk J.L."/>
            <person name="Rokas A."/>
            <person name="Carro J."/>
            <person name="Camarero S."/>
            <person name="Ferreira P."/>
            <person name="Molpeceres G."/>
            <person name="Ruiz-Duenas F.J."/>
            <person name="Serrano A."/>
            <person name="Henrissat B."/>
            <person name="Drula E."/>
            <person name="Hughes K.W."/>
            <person name="Mata J.L."/>
            <person name="Ishikawa N.K."/>
            <person name="Vargas-Isla R."/>
            <person name="Ushijima S."/>
            <person name="Smith C.A."/>
            <person name="Donoghue J."/>
            <person name="Ahrendt S."/>
            <person name="Andreopoulos W."/>
            <person name="He G."/>
            <person name="LaButti K."/>
            <person name="Lipzen A."/>
            <person name="Ng V."/>
            <person name="Riley R."/>
            <person name="Sandor L."/>
            <person name="Barry K."/>
            <person name="Martinez A.T."/>
            <person name="Xiao Y."/>
            <person name="Gibbons J.G."/>
            <person name="Terashima K."/>
            <person name="Grigoriev I.V."/>
            <person name="Hibbett D."/>
        </authorList>
    </citation>
    <scope>NUCLEOTIDE SEQUENCE</scope>
    <source>
        <strain evidence="2">ET3784</strain>
    </source>
</reference>
<dbReference type="EMBL" id="JANVFO010000006">
    <property type="protein sequence ID" value="KAJ3736162.1"/>
    <property type="molecule type" value="Genomic_DNA"/>
</dbReference>
<feature type="region of interest" description="Disordered" evidence="1">
    <location>
        <begin position="148"/>
        <end position="171"/>
    </location>
</feature>
<feature type="region of interest" description="Disordered" evidence="1">
    <location>
        <begin position="253"/>
        <end position="297"/>
    </location>
</feature>
<feature type="compositionally biased region" description="Polar residues" evidence="1">
    <location>
        <begin position="271"/>
        <end position="284"/>
    </location>
</feature>
<protein>
    <submittedName>
        <fullName evidence="2">Uncharacterized protein</fullName>
    </submittedName>
</protein>
<organism evidence="2 3">
    <name type="scientific">Lentinula guzmanii</name>
    <dbReference type="NCBI Taxonomy" id="2804957"/>
    <lineage>
        <taxon>Eukaryota</taxon>
        <taxon>Fungi</taxon>
        <taxon>Dikarya</taxon>
        <taxon>Basidiomycota</taxon>
        <taxon>Agaricomycotina</taxon>
        <taxon>Agaricomycetes</taxon>
        <taxon>Agaricomycetidae</taxon>
        <taxon>Agaricales</taxon>
        <taxon>Marasmiineae</taxon>
        <taxon>Omphalotaceae</taxon>
        <taxon>Lentinula</taxon>
    </lineage>
</organism>
<dbReference type="AlphaFoldDB" id="A0AA38JFN3"/>
<keyword evidence="3" id="KW-1185">Reference proteome</keyword>
<proteinExistence type="predicted"/>
<evidence type="ECO:0000313" key="2">
    <source>
        <dbReference type="EMBL" id="KAJ3736162.1"/>
    </source>
</evidence>
<gene>
    <name evidence="2" type="ORF">DFJ43DRAFT_1204285</name>
</gene>
<dbReference type="Proteomes" id="UP001176059">
    <property type="component" value="Unassembled WGS sequence"/>
</dbReference>
<name>A0AA38JFN3_9AGAR</name>
<comment type="caution">
    <text evidence="2">The sequence shown here is derived from an EMBL/GenBank/DDBJ whole genome shotgun (WGS) entry which is preliminary data.</text>
</comment>
<evidence type="ECO:0000313" key="3">
    <source>
        <dbReference type="Proteomes" id="UP001176059"/>
    </source>
</evidence>
<reference evidence="2" key="1">
    <citation type="submission" date="2022-08" db="EMBL/GenBank/DDBJ databases">
        <authorList>
            <consortium name="DOE Joint Genome Institute"/>
            <person name="Min B."/>
            <person name="Sierra-Patev S."/>
            <person name="Naranjo-Ortiz M."/>
            <person name="Looney B."/>
            <person name="Konkel Z."/>
            <person name="Slot J.C."/>
            <person name="Sakamoto Y."/>
            <person name="Steenwyk J.L."/>
            <person name="Rokas A."/>
            <person name="Carro J."/>
            <person name="Camarero S."/>
            <person name="Ferreira P."/>
            <person name="Molpeceres G."/>
            <person name="Ruiz-duenas F.J."/>
            <person name="Serrano A."/>
            <person name="Henrissat B."/>
            <person name="Drula E."/>
            <person name="Hughes K.W."/>
            <person name="Mata J.L."/>
            <person name="Ishikawa N.K."/>
            <person name="Vargas-Isla R."/>
            <person name="Ushijima S."/>
            <person name="Smith C.A."/>
            <person name="Ahrendt S."/>
            <person name="Andreopoulos W."/>
            <person name="He G."/>
            <person name="LaButti K."/>
            <person name="Lipzen A."/>
            <person name="Ng V."/>
            <person name="Riley R."/>
            <person name="Sandor L."/>
            <person name="Barry K."/>
            <person name="Martinez A.T."/>
            <person name="Xiao Y."/>
            <person name="Gibbons J.G."/>
            <person name="Terashima K."/>
            <person name="Hibbett D.S."/>
            <person name="Grigoriev I.V."/>
        </authorList>
    </citation>
    <scope>NUCLEOTIDE SEQUENCE</scope>
    <source>
        <strain evidence="2">ET3784</strain>
    </source>
</reference>
<accession>A0AA38JFN3</accession>
<sequence length="368" mass="40855">MSFEWDRFVHLFLIRLCLLLLPLYSVFSLETPEYSFLFRRTRRRAIDIEIVLVKIPIESQIQMEKKIEALSIQMLNPAELNTQNMSRRFKPPVSLPTSAANQAGAAYSRWLQYPSAPNPERPKPKVSVVGDVPDSELLFVFSLLSMKTPTPHPQTEPSSPQTADTDHSGQADTLVAGSSTAATPVTRFDDSTTLAAVQRLEALMKTGSYHCYFPGPITTMPRRALEITLSKNSDGSFNNSDVIVFLNLTLPPFPRQQSPPRIPPKNPRTPSKMSSGSSLTSQNRSPIVVSDSDDEPDVVEIEESFEQGLKTENTRTAVQDGLPFDLALSIRRVIGLAKDKDNVKTEDLKGNVAAVELWVVESQTQGRS</sequence>
<evidence type="ECO:0000256" key="1">
    <source>
        <dbReference type="SAM" id="MobiDB-lite"/>
    </source>
</evidence>